<comment type="caution">
    <text evidence="3">The sequence shown here is derived from an EMBL/GenBank/DDBJ whole genome shotgun (WGS) entry which is preliminary data.</text>
</comment>
<feature type="transmembrane region" description="Helical" evidence="2">
    <location>
        <begin position="256"/>
        <end position="274"/>
    </location>
</feature>
<feature type="compositionally biased region" description="Basic and acidic residues" evidence="1">
    <location>
        <begin position="1"/>
        <end position="23"/>
    </location>
</feature>
<evidence type="ECO:0000313" key="4">
    <source>
        <dbReference type="Proteomes" id="UP001476247"/>
    </source>
</evidence>
<keyword evidence="4" id="KW-1185">Reference proteome</keyword>
<feature type="transmembrane region" description="Helical" evidence="2">
    <location>
        <begin position="213"/>
        <end position="233"/>
    </location>
</feature>
<name>A0ABP9YGE0_9FUNG</name>
<dbReference type="EMBL" id="BAABUJ010000055">
    <property type="protein sequence ID" value="GAA5806024.1"/>
    <property type="molecule type" value="Genomic_DNA"/>
</dbReference>
<feature type="region of interest" description="Disordered" evidence="1">
    <location>
        <begin position="1"/>
        <end position="25"/>
    </location>
</feature>
<evidence type="ECO:0000256" key="2">
    <source>
        <dbReference type="SAM" id="Phobius"/>
    </source>
</evidence>
<keyword evidence="2" id="KW-0812">Transmembrane</keyword>
<evidence type="ECO:0000256" key="1">
    <source>
        <dbReference type="SAM" id="MobiDB-lite"/>
    </source>
</evidence>
<sequence length="306" mass="35530">MSQETDKIDKVPKSSSRPEESKQWESFFDPQYTFGSFQSGISKPDEFKEKWHTATSDNIPSSGTSPRLPNLKQLQQHINTIDAQDDTYKILPRPFPSYNKNTEPTLCKDRLQLLNIIQTIGFNKEKDITQSDLSTTARLQLQWKQKTDQIKQDILLEDSKGLTKELDRLSTDDLSLDDMYQNISFSQSKNSVIIEGEEEENVVQRRRRNRVSFLYFAFGFMFPPLWFIGALYVPKHDQTEESKDIDKKWKVYSRNAFFMFLLLLVIISVLILILKPETIGFRNSLEGGYNADRVVFDDDGEDVVNQ</sequence>
<keyword evidence="2" id="KW-1133">Transmembrane helix</keyword>
<organism evidence="3 4">
    <name type="scientific">Helicostylum pulchrum</name>
    <dbReference type="NCBI Taxonomy" id="562976"/>
    <lineage>
        <taxon>Eukaryota</taxon>
        <taxon>Fungi</taxon>
        <taxon>Fungi incertae sedis</taxon>
        <taxon>Mucoromycota</taxon>
        <taxon>Mucoromycotina</taxon>
        <taxon>Mucoromycetes</taxon>
        <taxon>Mucorales</taxon>
        <taxon>Mucorineae</taxon>
        <taxon>Mucoraceae</taxon>
        <taxon>Helicostylum</taxon>
    </lineage>
</organism>
<accession>A0ABP9YGE0</accession>
<proteinExistence type="predicted"/>
<keyword evidence="2" id="KW-0472">Membrane</keyword>
<evidence type="ECO:0000313" key="3">
    <source>
        <dbReference type="EMBL" id="GAA5806024.1"/>
    </source>
</evidence>
<protein>
    <submittedName>
        <fullName evidence="3">Uncharacterized protein</fullName>
    </submittedName>
</protein>
<dbReference type="Proteomes" id="UP001476247">
    <property type="component" value="Unassembled WGS sequence"/>
</dbReference>
<gene>
    <name evidence="3" type="ORF">HPULCUR_011552</name>
</gene>
<reference evidence="3 4" key="1">
    <citation type="submission" date="2024-04" db="EMBL/GenBank/DDBJ databases">
        <title>genome sequences of Mucor flavus KT1a and Helicostylum pulchrum KT1b strains isolation_sourced from the surface of a dry-aged beef.</title>
        <authorList>
            <person name="Toyotome T."/>
            <person name="Hosono M."/>
            <person name="Torimaru M."/>
            <person name="Fukuda K."/>
            <person name="Mikami N."/>
        </authorList>
    </citation>
    <scope>NUCLEOTIDE SEQUENCE [LARGE SCALE GENOMIC DNA]</scope>
    <source>
        <strain evidence="3 4">KT1b</strain>
    </source>
</reference>